<accession>A0A1U7ZNH8</accession>
<feature type="region of interest" description="Disordered" evidence="1">
    <location>
        <begin position="31"/>
        <end position="83"/>
    </location>
</feature>
<feature type="compositionally biased region" description="Pro residues" evidence="1">
    <location>
        <begin position="45"/>
        <end position="66"/>
    </location>
</feature>
<evidence type="ECO:0000256" key="1">
    <source>
        <dbReference type="SAM" id="MobiDB-lite"/>
    </source>
</evidence>
<dbReference type="PANTHER" id="PTHR47873:SF1">
    <property type="entry name" value="ARM REPEAT SUPERFAMILY PROTEIN"/>
    <property type="match status" value="1"/>
</dbReference>
<feature type="compositionally biased region" description="Low complexity" evidence="1">
    <location>
        <begin position="31"/>
        <end position="44"/>
    </location>
</feature>
<evidence type="ECO:0000313" key="3">
    <source>
        <dbReference type="Proteomes" id="UP000189703"/>
    </source>
</evidence>
<reference evidence="4" key="1">
    <citation type="submission" date="2025-08" db="UniProtKB">
        <authorList>
            <consortium name="RefSeq"/>
        </authorList>
    </citation>
    <scope>IDENTIFICATION</scope>
</reference>
<gene>
    <name evidence="4" type="primary">LOC104592128</name>
</gene>
<evidence type="ECO:0000259" key="2">
    <source>
        <dbReference type="Pfam" id="PF25598"/>
    </source>
</evidence>
<dbReference type="Pfam" id="PF25598">
    <property type="entry name" value="ARM_PUB"/>
    <property type="match status" value="1"/>
</dbReference>
<proteinExistence type="predicted"/>
<dbReference type="AlphaFoldDB" id="A0A1U7ZNH8"/>
<dbReference type="Gene3D" id="1.25.10.10">
    <property type="entry name" value="Leucine-rich Repeat Variant"/>
    <property type="match status" value="1"/>
</dbReference>
<keyword evidence="3" id="KW-1185">Reference proteome</keyword>
<dbReference type="RefSeq" id="XP_010249635.1">
    <property type="nucleotide sequence ID" value="XM_010251333.2"/>
</dbReference>
<dbReference type="OrthoDB" id="1930451at2759"/>
<feature type="domain" description="U-box" evidence="2">
    <location>
        <begin position="174"/>
        <end position="332"/>
    </location>
</feature>
<dbReference type="KEGG" id="nnu:104592128"/>
<dbReference type="FunCoup" id="A0A1U7ZNH8">
    <property type="interactions" value="540"/>
</dbReference>
<dbReference type="PANTHER" id="PTHR47873">
    <property type="entry name" value="ARM REPEAT SUPERFAMILY PROTEIN"/>
    <property type="match status" value="1"/>
</dbReference>
<evidence type="ECO:0000313" key="4">
    <source>
        <dbReference type="RefSeq" id="XP_010249635.1"/>
    </source>
</evidence>
<name>A0A1U7ZNH8_NELNU</name>
<feature type="compositionally biased region" description="Low complexity" evidence="1">
    <location>
        <begin position="72"/>
        <end position="81"/>
    </location>
</feature>
<dbReference type="InterPro" id="IPR058678">
    <property type="entry name" value="ARM_PUB"/>
</dbReference>
<dbReference type="Proteomes" id="UP000189703">
    <property type="component" value="Unplaced"/>
</dbReference>
<dbReference type="eggNOG" id="ENOG502QS4X">
    <property type="taxonomic scope" value="Eukaryota"/>
</dbReference>
<sequence length="341" mass="35952">MKTHHPKLKSPPRPLFSCGIFSYCTQTVLSPTTTQTPTLPEPASDTPPPPLPPPPPPPQLSTPPSRPHPESESSSSSTSQSFTQWRFPLPQSPVVHHYASAELDAPLESTSAQLPKALPETDTPLPLVSNLEELFHVAELQFSTGSDSARLSALHLLERSLVPNPPADGSRDPTCPPSVMSGVVRFLKDPAGAKPATKVLLALCLAECNRHVAVEAGAVAEVVETVAELEGSAAERALAALELLCTVPEGASELRAHALAVPMLVEMVTKMAGRGKEHGISVLAVIFGGGGEEGVAPPEEVGRAVVLALQGECSARARRKGAQILKVLQENGRLDLTEDGR</sequence>
<organism evidence="3 4">
    <name type="scientific">Nelumbo nucifera</name>
    <name type="common">Sacred lotus</name>
    <dbReference type="NCBI Taxonomy" id="4432"/>
    <lineage>
        <taxon>Eukaryota</taxon>
        <taxon>Viridiplantae</taxon>
        <taxon>Streptophyta</taxon>
        <taxon>Embryophyta</taxon>
        <taxon>Tracheophyta</taxon>
        <taxon>Spermatophyta</taxon>
        <taxon>Magnoliopsida</taxon>
        <taxon>Proteales</taxon>
        <taxon>Nelumbonaceae</taxon>
        <taxon>Nelumbo</taxon>
    </lineage>
</organism>
<dbReference type="InParanoid" id="A0A1U7ZNH8"/>
<dbReference type="InterPro" id="IPR011989">
    <property type="entry name" value="ARM-like"/>
</dbReference>
<dbReference type="GeneID" id="104592128"/>
<dbReference type="OMA" id="PDENCIF"/>
<protein>
    <submittedName>
        <fullName evidence="4">U-box domain-containing protein 26</fullName>
    </submittedName>
</protein>